<dbReference type="EMBL" id="JBAHYK010001036">
    <property type="protein sequence ID" value="KAL0569870.1"/>
    <property type="molecule type" value="Genomic_DNA"/>
</dbReference>
<reference evidence="3 4" key="1">
    <citation type="submission" date="2024-02" db="EMBL/GenBank/DDBJ databases">
        <title>A draft genome for the cacao thread blight pathogen Marasmius crinis-equi.</title>
        <authorList>
            <person name="Cohen S.P."/>
            <person name="Baruah I.K."/>
            <person name="Amoako-Attah I."/>
            <person name="Bukari Y."/>
            <person name="Meinhardt L.W."/>
            <person name="Bailey B.A."/>
        </authorList>
    </citation>
    <scope>NUCLEOTIDE SEQUENCE [LARGE SCALE GENOMIC DNA]</scope>
    <source>
        <strain evidence="3 4">GH-76</strain>
    </source>
</reference>
<dbReference type="PANTHER" id="PTHR42032">
    <property type="entry name" value="YALI0E30679P"/>
    <property type="match status" value="1"/>
</dbReference>
<evidence type="ECO:0000256" key="2">
    <source>
        <dbReference type="SAM" id="MobiDB-lite"/>
    </source>
</evidence>
<evidence type="ECO:0000313" key="3">
    <source>
        <dbReference type="EMBL" id="KAL0569870.1"/>
    </source>
</evidence>
<gene>
    <name evidence="3" type="ORF">V5O48_012089</name>
</gene>
<keyword evidence="4" id="KW-1185">Reference proteome</keyword>
<evidence type="ECO:0000313" key="4">
    <source>
        <dbReference type="Proteomes" id="UP001465976"/>
    </source>
</evidence>
<feature type="compositionally biased region" description="Polar residues" evidence="2">
    <location>
        <begin position="398"/>
        <end position="423"/>
    </location>
</feature>
<accession>A0ABR3F4C5</accession>
<feature type="compositionally biased region" description="Acidic residues" evidence="2">
    <location>
        <begin position="58"/>
        <end position="87"/>
    </location>
</feature>
<proteinExistence type="predicted"/>
<feature type="compositionally biased region" description="Polar residues" evidence="2">
    <location>
        <begin position="96"/>
        <end position="108"/>
    </location>
</feature>
<feature type="region of interest" description="Disordered" evidence="2">
    <location>
        <begin position="398"/>
        <end position="434"/>
    </location>
</feature>
<name>A0ABR3F4C5_9AGAR</name>
<organism evidence="3 4">
    <name type="scientific">Marasmius crinis-equi</name>
    <dbReference type="NCBI Taxonomy" id="585013"/>
    <lineage>
        <taxon>Eukaryota</taxon>
        <taxon>Fungi</taxon>
        <taxon>Dikarya</taxon>
        <taxon>Basidiomycota</taxon>
        <taxon>Agaricomycotina</taxon>
        <taxon>Agaricomycetes</taxon>
        <taxon>Agaricomycetidae</taxon>
        <taxon>Agaricales</taxon>
        <taxon>Marasmiineae</taxon>
        <taxon>Marasmiaceae</taxon>
        <taxon>Marasmius</taxon>
    </lineage>
</organism>
<feature type="compositionally biased region" description="Basic and acidic residues" evidence="2">
    <location>
        <begin position="20"/>
        <end position="40"/>
    </location>
</feature>
<dbReference type="Proteomes" id="UP001465976">
    <property type="component" value="Unassembled WGS sequence"/>
</dbReference>
<comment type="caution">
    <text evidence="3">The sequence shown here is derived from an EMBL/GenBank/DDBJ whole genome shotgun (WGS) entry which is preliminary data.</text>
</comment>
<sequence length="473" mass="53645">MPNIEPVALQAQSTLRRRMHVLENAHKTSSEQEPRRRNPTEETVLSHTDYESASASEDSSDEQPAQDEDIPEIEGNSDDESDGAQEDEQYRPALQDRTNSGSRSSVPSYSLPRDRSWYEFDLTVVAALVSPIGNWLTGGDHVKNVILVLLLLFYLHQIIEVPWSLYHKARPRDRPPHIRSSYTSAEEQFRGLASSELRRIELFLLTVTVFSPFIGAYLIQLVSTAVLGKDAFSWFSISLFVLATGVRPWSHVAQRIAGRVSDLHDIVHYPAHHPTSNSDFRTELEELRKQFRQLDASMTQLHRKSAVSTQEMYDYVDDALDVVEKAMKRQEKKSEKQEGQYKELETTVLVMKKSNRPKPPPVLLVNDPPRTPSLLEQLWSLLCYLFPFLFRPYAVSRKNASPNEGRTSPSSTVTRYSVQSPSSPDGLETIVEESGPPEPGVDYLNLPAKLFLRFAYFATFPLRSVSRMVSGHS</sequence>
<keyword evidence="1" id="KW-0175">Coiled coil</keyword>
<protein>
    <submittedName>
        <fullName evidence="3">Uncharacterized protein</fullName>
    </submittedName>
</protein>
<feature type="region of interest" description="Disordered" evidence="2">
    <location>
        <begin position="1"/>
        <end position="111"/>
    </location>
</feature>
<dbReference type="PANTHER" id="PTHR42032:SF1">
    <property type="entry name" value="YALI0E30679P"/>
    <property type="match status" value="1"/>
</dbReference>
<feature type="coiled-coil region" evidence="1">
    <location>
        <begin position="277"/>
        <end position="347"/>
    </location>
</feature>
<evidence type="ECO:0000256" key="1">
    <source>
        <dbReference type="SAM" id="Coils"/>
    </source>
</evidence>